<reference evidence="2 3" key="1">
    <citation type="submission" date="2019-05" db="EMBL/GenBank/DDBJ databases">
        <authorList>
            <consortium name="Pathogen Informatics"/>
        </authorList>
    </citation>
    <scope>NUCLEOTIDE SEQUENCE [LARGE SCALE GENOMIC DNA]</scope>
    <source>
        <strain evidence="2 3">NCTC5338</strain>
    </source>
</reference>
<name>A0A4V0BPK8_9STRE</name>
<feature type="transmembrane region" description="Helical" evidence="1">
    <location>
        <begin position="49"/>
        <end position="78"/>
    </location>
</feature>
<keyword evidence="1" id="KW-0472">Membrane</keyword>
<keyword evidence="1" id="KW-1133">Transmembrane helix</keyword>
<dbReference type="Proteomes" id="UP000307982">
    <property type="component" value="Chromosome"/>
</dbReference>
<proteinExistence type="predicted"/>
<sequence>MKSLIKLLANKDVKFLYNICIRLSSYLVVVAVYIAILGLFLLFKQNIIAVRYLLFLSVLFIVIGIFLSLLTWKVLLYWKETLIDFKKYQSFFEHSVSHSNKFNKKFNEVSFELITGELSYLRGDFLLALSQYSNINLSNISKKNRKIFEFKKLYYEFLSSIHLQDAQGIAFIEEQLSKAADCKGGKAKFVAQAQTIKDIVFNKEPNDYFDTTEPENKLARIKFSYYGALNAQLKGDETRARSLFESIAHENPELFYVKEARKYLELVK</sequence>
<organism evidence="2 3">
    <name type="scientific">Streptococcus australis</name>
    <dbReference type="NCBI Taxonomy" id="113107"/>
    <lineage>
        <taxon>Bacteria</taxon>
        <taxon>Bacillati</taxon>
        <taxon>Bacillota</taxon>
        <taxon>Bacilli</taxon>
        <taxon>Lactobacillales</taxon>
        <taxon>Streptococcaceae</taxon>
        <taxon>Streptococcus</taxon>
    </lineage>
</organism>
<dbReference type="EMBL" id="LR594040">
    <property type="protein sequence ID" value="VTS70475.1"/>
    <property type="molecule type" value="Genomic_DNA"/>
</dbReference>
<keyword evidence="1" id="KW-0812">Transmembrane</keyword>
<evidence type="ECO:0000256" key="1">
    <source>
        <dbReference type="SAM" id="Phobius"/>
    </source>
</evidence>
<feature type="transmembrane region" description="Helical" evidence="1">
    <location>
        <begin position="21"/>
        <end position="43"/>
    </location>
</feature>
<evidence type="ECO:0008006" key="4">
    <source>
        <dbReference type="Google" id="ProtNLM"/>
    </source>
</evidence>
<accession>A0A4V0BPK8</accession>
<evidence type="ECO:0000313" key="3">
    <source>
        <dbReference type="Proteomes" id="UP000307982"/>
    </source>
</evidence>
<evidence type="ECO:0000313" key="2">
    <source>
        <dbReference type="EMBL" id="VTS70475.1"/>
    </source>
</evidence>
<dbReference type="AlphaFoldDB" id="A0A4V0BPK8"/>
<gene>
    <name evidence="2" type="ORF">NCTC5338_00784</name>
</gene>
<protein>
    <recommendedName>
        <fullName evidence="4">Tetratricopeptide repeat protein</fullName>
    </recommendedName>
</protein>